<feature type="compositionally biased region" description="Basic and acidic residues" evidence="1">
    <location>
        <begin position="152"/>
        <end position="175"/>
    </location>
</feature>
<feature type="region of interest" description="Disordered" evidence="1">
    <location>
        <begin position="392"/>
        <end position="454"/>
    </location>
</feature>
<keyword evidence="2" id="KW-1185">Reference proteome</keyword>
<dbReference type="SUPFAM" id="SSF81606">
    <property type="entry name" value="PP2C-like"/>
    <property type="match status" value="1"/>
</dbReference>
<feature type="region of interest" description="Disordered" evidence="1">
    <location>
        <begin position="512"/>
        <end position="565"/>
    </location>
</feature>
<proteinExistence type="predicted"/>
<dbReference type="Proteomes" id="UP000887565">
    <property type="component" value="Unplaced"/>
</dbReference>
<dbReference type="AlphaFoldDB" id="A0A915L2X1"/>
<feature type="compositionally biased region" description="Low complexity" evidence="1">
    <location>
        <begin position="556"/>
        <end position="565"/>
    </location>
</feature>
<feature type="region of interest" description="Disordered" evidence="1">
    <location>
        <begin position="152"/>
        <end position="193"/>
    </location>
</feature>
<protein>
    <submittedName>
        <fullName evidence="3">PPM-type phosphatase domain-containing protein</fullName>
    </submittedName>
</protein>
<feature type="compositionally biased region" description="Polar residues" evidence="1">
    <location>
        <begin position="395"/>
        <end position="420"/>
    </location>
</feature>
<reference evidence="3" key="1">
    <citation type="submission" date="2022-11" db="UniProtKB">
        <authorList>
            <consortium name="WormBaseParasite"/>
        </authorList>
    </citation>
    <scope>IDENTIFICATION</scope>
</reference>
<dbReference type="WBParaSite" id="nRc.2.0.1.t45076-RA">
    <property type="protein sequence ID" value="nRc.2.0.1.t45076-RA"/>
    <property type="gene ID" value="nRc.2.0.1.g45076"/>
</dbReference>
<dbReference type="PANTHER" id="PTHR21586">
    <property type="entry name" value="TIPA"/>
    <property type="match status" value="1"/>
</dbReference>
<name>A0A915L2X1_ROMCU</name>
<evidence type="ECO:0000256" key="1">
    <source>
        <dbReference type="SAM" id="MobiDB-lite"/>
    </source>
</evidence>
<evidence type="ECO:0000313" key="2">
    <source>
        <dbReference type="Proteomes" id="UP000887565"/>
    </source>
</evidence>
<dbReference type="InterPro" id="IPR036457">
    <property type="entry name" value="PPM-type-like_dom_sf"/>
</dbReference>
<evidence type="ECO:0000313" key="3">
    <source>
        <dbReference type="WBParaSite" id="nRc.2.0.1.t45076-RA"/>
    </source>
</evidence>
<feature type="compositionally biased region" description="Basic and acidic residues" evidence="1">
    <location>
        <begin position="541"/>
        <end position="553"/>
    </location>
</feature>
<dbReference type="PANTHER" id="PTHR21586:SF0">
    <property type="entry name" value="PP2C-LIKE DOMAIN-CONTAINING PROTEIN CG9801"/>
    <property type="match status" value="1"/>
</dbReference>
<dbReference type="Gene3D" id="3.60.40.10">
    <property type="entry name" value="PPM-type phosphatase domain"/>
    <property type="match status" value="1"/>
</dbReference>
<accession>A0A915L2X1</accession>
<sequence length="698" mass="77032">DVFHHLLKAFHAGHHLIVQEGGSLTTLCVVVVCPLKDVVDQWVACACNVGDSLAFVYNPNSGVREITLGSHDIQQMRDMRDAGGALGPVDGVNPELHNMTCSMTVVEPGDIIFLTSDGVSDNFDPVVGKFCLIDQKELNGANVRRAATARSEKTESVVDRETISTKTDNGPKQRSESIALPPNGMFFSPTDNQPKGLPVVEAYQRHELMLLRLEDMLRNGITLGDPAVTSAQQLCETLINFVIQLTTAKRKTLEDPDLYKNESHLFDHHSSAAVVRAEQKKRRQMVRQKISEMPGKLDHASVVAYRVTSSSLSPVSKNDEKNVPNSIDIGKAMTSPATYLTNEDRFNFVKDNRFEKQIYSQIVIHQSGSDEEPDESWLLTLFYDNSEWAAGRKNGNIQQPKRNVQNGAVTHTPLSPTVASESRRSFSKPPMPPPPVTRKASSKNVSGGDGSVEIAKNVEPIHKLTRNASESLTCPTIMENAADNNLIERNSFSKPRFRKLSKTIEKIVDGVRRPKKHGRGSPQRHTLAVDRSDLPSMNRNGVDDDFRSSENRHQRSSFASTSGGATTHCCTLPQTSLTTTAATVDSLLAPSPTPSKRFLGLKNNRQTWSPLRSLKFLKNVSTHRGVKNDQATTRTPDDENLVTICDKFEIEDQTSALSSPSVEHEAVFVRKSSSSSQVSFTANDSQFLATKFYLESLV</sequence>
<organism evidence="2 3">
    <name type="scientific">Romanomermis culicivorax</name>
    <name type="common">Nematode worm</name>
    <dbReference type="NCBI Taxonomy" id="13658"/>
    <lineage>
        <taxon>Eukaryota</taxon>
        <taxon>Metazoa</taxon>
        <taxon>Ecdysozoa</taxon>
        <taxon>Nematoda</taxon>
        <taxon>Enoplea</taxon>
        <taxon>Dorylaimia</taxon>
        <taxon>Mermithida</taxon>
        <taxon>Mermithoidea</taxon>
        <taxon>Mermithidae</taxon>
        <taxon>Romanomermis</taxon>
    </lineage>
</organism>
<dbReference type="InterPro" id="IPR053287">
    <property type="entry name" value="PP2C-like_domain"/>
</dbReference>